<dbReference type="EnsemblPlants" id="AVESA.00010b.r2.1DG0142840.1">
    <property type="protein sequence ID" value="AVESA.00010b.r2.1DG0142840.1.CDS"/>
    <property type="gene ID" value="AVESA.00010b.r2.1DG0142840"/>
</dbReference>
<name>A0ACD5TXX7_AVESA</name>
<dbReference type="Proteomes" id="UP001732700">
    <property type="component" value="Chromosome 1D"/>
</dbReference>
<sequence>MNEARELSYDMEEAIDEFVHQNISQFPSEELKTRVKYVSERSSEMRKTDEVISSSSKPAIVDPRARFLHRDESELVGIEELKNDLVELVVCGADIWGDTLRRRHATNNRCTKQRMVIKVAMGCDKLRRKAIAIVVNTAGVSSVVITGSEQDDMLEVVGDGVDPVRLTSTLRRKVGSAQLVSIGSLKKYMPVVEGYRRSDQINTVCIHGLPGVGKTALADLVYRATEKQFDYRAFVSVSPTPNIMEILRTILKEVTNSSYDFTETATEQCLVHEISKFLEDKRYLIIIDDIWNWTELEIIMKSLPKNYPNSRIIITTRISAIAERCRTDDNHAFLYEIERLDTVDAWQLMKYVCVTEYIEDYPWHCIPELCDGMPLAIICLSSALKDQIQDIDSESEKTRALWCVKDGILTIPSMKPLADSLYLGYNDLPLYLRTFLLYCSIYNWRYKFEKERLVGRWFAERFVYDKGTAEGCFEDLVNRAWIKPAANGKYEIHPVILAFLKCKSQEDNFVTHLDFGYINFLSKQIPRLSLHLKEGQSVDFSSLDLSHTRSLAVFGSVSAVPFKQFERLRVLELENTGDLGNAHLLDICGLLWLRHLGLMGTPITEVPPQIKRLLHLETLDIRDTGVMELPWEACRLPKSVRVLAGSKDSQQVIELPEDTYECLKKGIPDSSLKKCREVLSILLYDPSRPGRAAPQFAIFKVPGLSMEIPELIKEYFKVLSSLDIRLCKLSDDDLKFLQEMPHLKNLLVRFEVVPVKPVSIGAAGFAMLENFFVDSRVPRVTFGPGAMPKLKCLVFKFYAGPESKNPVGITHLQRLQVVAFWCSPWYRSDSLGISATIAVIREEAREHPNSIIFHINGKVEIFPGNKGEQACEEAGSSGTCGVVEARAGTDAIPSCSQTSEIEEIDAQWYSGRQY</sequence>
<keyword evidence="2" id="KW-1185">Reference proteome</keyword>
<protein>
    <submittedName>
        <fullName evidence="1">Uncharacterized protein</fullName>
    </submittedName>
</protein>
<evidence type="ECO:0000313" key="1">
    <source>
        <dbReference type="EnsemblPlants" id="AVESA.00010b.r2.1DG0142840.1.CDS"/>
    </source>
</evidence>
<organism evidence="1 2">
    <name type="scientific">Avena sativa</name>
    <name type="common">Oat</name>
    <dbReference type="NCBI Taxonomy" id="4498"/>
    <lineage>
        <taxon>Eukaryota</taxon>
        <taxon>Viridiplantae</taxon>
        <taxon>Streptophyta</taxon>
        <taxon>Embryophyta</taxon>
        <taxon>Tracheophyta</taxon>
        <taxon>Spermatophyta</taxon>
        <taxon>Magnoliopsida</taxon>
        <taxon>Liliopsida</taxon>
        <taxon>Poales</taxon>
        <taxon>Poaceae</taxon>
        <taxon>BOP clade</taxon>
        <taxon>Pooideae</taxon>
        <taxon>Poodae</taxon>
        <taxon>Poeae</taxon>
        <taxon>Poeae Chloroplast Group 1 (Aveneae type)</taxon>
        <taxon>Aveninae</taxon>
        <taxon>Avena</taxon>
    </lineage>
</organism>
<accession>A0ACD5TXX7</accession>
<evidence type="ECO:0000313" key="2">
    <source>
        <dbReference type="Proteomes" id="UP001732700"/>
    </source>
</evidence>
<reference evidence="1" key="1">
    <citation type="submission" date="2021-05" db="EMBL/GenBank/DDBJ databases">
        <authorList>
            <person name="Scholz U."/>
            <person name="Mascher M."/>
            <person name="Fiebig A."/>
        </authorList>
    </citation>
    <scope>NUCLEOTIDE SEQUENCE [LARGE SCALE GENOMIC DNA]</scope>
</reference>
<proteinExistence type="predicted"/>
<reference evidence="1" key="2">
    <citation type="submission" date="2025-09" db="UniProtKB">
        <authorList>
            <consortium name="EnsemblPlants"/>
        </authorList>
    </citation>
    <scope>IDENTIFICATION</scope>
</reference>